<evidence type="ECO:0000256" key="4">
    <source>
        <dbReference type="SAM" id="MobiDB-lite"/>
    </source>
</evidence>
<dbReference type="Gene3D" id="3.40.47.10">
    <property type="match status" value="2"/>
</dbReference>
<evidence type="ECO:0000313" key="8">
    <source>
        <dbReference type="Proteomes" id="UP000318741"/>
    </source>
</evidence>
<dbReference type="InterPro" id="IPR001099">
    <property type="entry name" value="Chalcone/stilbene_synt_N"/>
</dbReference>
<dbReference type="GO" id="GO:0016747">
    <property type="term" value="F:acyltransferase activity, transferring groups other than amino-acyl groups"/>
    <property type="evidence" value="ECO:0007669"/>
    <property type="project" value="InterPro"/>
</dbReference>
<dbReference type="Pfam" id="PF02797">
    <property type="entry name" value="Chal_sti_synt_C"/>
    <property type="match status" value="1"/>
</dbReference>
<dbReference type="EC" id="2.3.1.-" evidence="7"/>
<evidence type="ECO:0000313" key="7">
    <source>
        <dbReference type="EMBL" id="QDT14556.1"/>
    </source>
</evidence>
<dbReference type="PANTHER" id="PTHR11877">
    <property type="entry name" value="HYDROXYMETHYLGLUTARYL-COA SYNTHASE"/>
    <property type="match status" value="1"/>
</dbReference>
<dbReference type="InterPro" id="IPR012328">
    <property type="entry name" value="Chalcone/stilbene_synt_C"/>
</dbReference>
<evidence type="ECO:0000256" key="1">
    <source>
        <dbReference type="ARBA" id="ARBA00005531"/>
    </source>
</evidence>
<evidence type="ECO:0000259" key="6">
    <source>
        <dbReference type="Pfam" id="PF02797"/>
    </source>
</evidence>
<gene>
    <name evidence="7" type="ORF">CA12_06310</name>
</gene>
<dbReference type="GO" id="GO:0030639">
    <property type="term" value="P:polyketide biosynthetic process"/>
    <property type="evidence" value="ECO:0007669"/>
    <property type="project" value="TreeGrafter"/>
</dbReference>
<sequence length="390" mass="39538">MSGIGTALPAGWIEQGDTGVLAGRTGPPAGPDGEAGRRRIAALYRKVGVKKRHLVLVDPDSSGTEPDRVPFYPPGPGTHAGAPTTGDRIIAYEKHAGPLAVRAAAAALADAGVHPGRVTQSVTVSCTGFAAPGVDCALIEDLGLPRSVGRTHVGFMGCHAALNGLRVAGALCAADPSAAVLLTAVELCSLHHQYTPDPVADSGQVIANALFADGAAAMLCTGADFRPDPPTAGVSDEPKTATAPYRLLGSGSVVLADTADAMTWRVGDAGFLMTLELAVPVAIRAHLAGWMDEWLSTFGLTRAEVGTWAVHPGGPAILDAAAEALGLGERELDPSRALLAEVGNLSSPTILFLLDRLRSARGLAGAKASDGPVVAVGFGPGLTVEAALFG</sequence>
<reference evidence="7 8" key="1">
    <citation type="submission" date="2019-02" db="EMBL/GenBank/DDBJ databases">
        <title>Deep-cultivation of Planctomycetes and their phenomic and genomic characterization uncovers novel biology.</title>
        <authorList>
            <person name="Wiegand S."/>
            <person name="Jogler M."/>
            <person name="Boedeker C."/>
            <person name="Pinto D."/>
            <person name="Vollmers J."/>
            <person name="Rivas-Marin E."/>
            <person name="Kohn T."/>
            <person name="Peeters S.H."/>
            <person name="Heuer A."/>
            <person name="Rast P."/>
            <person name="Oberbeckmann S."/>
            <person name="Bunk B."/>
            <person name="Jeske O."/>
            <person name="Meyerdierks A."/>
            <person name="Storesund J.E."/>
            <person name="Kallscheuer N."/>
            <person name="Luecker S."/>
            <person name="Lage O.M."/>
            <person name="Pohl T."/>
            <person name="Merkel B.J."/>
            <person name="Hornburger P."/>
            <person name="Mueller R.-W."/>
            <person name="Bruemmer F."/>
            <person name="Labrenz M."/>
            <person name="Spormann A.M."/>
            <person name="Op den Camp H."/>
            <person name="Overmann J."/>
            <person name="Amann R."/>
            <person name="Jetten M.S.M."/>
            <person name="Mascher T."/>
            <person name="Medema M.H."/>
            <person name="Devos D.P."/>
            <person name="Kaster A.-K."/>
            <person name="Ovreas L."/>
            <person name="Rohde M."/>
            <person name="Galperin M.Y."/>
            <person name="Jogler C."/>
        </authorList>
    </citation>
    <scope>NUCLEOTIDE SEQUENCE [LARGE SCALE GENOMIC DNA]</scope>
    <source>
        <strain evidence="7 8">CA12</strain>
    </source>
</reference>
<feature type="active site" description="Acyl-thioester intermediate" evidence="3">
    <location>
        <position position="158"/>
    </location>
</feature>
<feature type="domain" description="Chalcone/stilbene synthase C-terminal" evidence="6">
    <location>
        <begin position="254"/>
        <end position="388"/>
    </location>
</feature>
<dbReference type="InterPro" id="IPR016039">
    <property type="entry name" value="Thiolase-like"/>
</dbReference>
<evidence type="ECO:0000256" key="3">
    <source>
        <dbReference type="PIRSR" id="PIRSR000451-1"/>
    </source>
</evidence>
<accession>A0A517P5B9</accession>
<dbReference type="KEGG" id="acaf:CA12_06310"/>
<feature type="region of interest" description="Disordered" evidence="4">
    <location>
        <begin position="57"/>
        <end position="82"/>
    </location>
</feature>
<protein>
    <submittedName>
        <fullName evidence="7">Alpha-pyrone synthesis polyketide synthase-like Pks18</fullName>
        <ecNumber evidence="7">2.3.1.-</ecNumber>
    </submittedName>
</protein>
<dbReference type="EMBL" id="CP036265">
    <property type="protein sequence ID" value="QDT14556.1"/>
    <property type="molecule type" value="Genomic_DNA"/>
</dbReference>
<dbReference type="CDD" id="cd00831">
    <property type="entry name" value="CHS_like"/>
    <property type="match status" value="1"/>
</dbReference>
<dbReference type="InterPro" id="IPR011141">
    <property type="entry name" value="Polyketide_synthase_type-III"/>
</dbReference>
<evidence type="ECO:0000259" key="5">
    <source>
        <dbReference type="Pfam" id="PF00195"/>
    </source>
</evidence>
<dbReference type="AlphaFoldDB" id="A0A517P5B9"/>
<proteinExistence type="inferred from homology"/>
<keyword evidence="8" id="KW-1185">Reference proteome</keyword>
<evidence type="ECO:0000256" key="2">
    <source>
        <dbReference type="ARBA" id="ARBA00022679"/>
    </source>
</evidence>
<dbReference type="Proteomes" id="UP000318741">
    <property type="component" value="Chromosome"/>
</dbReference>
<comment type="similarity">
    <text evidence="1">Belongs to the thiolase-like superfamily. Chalcone/stilbene synthases family.</text>
</comment>
<name>A0A517P5B9_9PLAN</name>
<dbReference type="Pfam" id="PF00195">
    <property type="entry name" value="Chal_sti_synt_N"/>
    <property type="match status" value="1"/>
</dbReference>
<organism evidence="7 8">
    <name type="scientific">Alienimonas californiensis</name>
    <dbReference type="NCBI Taxonomy" id="2527989"/>
    <lineage>
        <taxon>Bacteria</taxon>
        <taxon>Pseudomonadati</taxon>
        <taxon>Planctomycetota</taxon>
        <taxon>Planctomycetia</taxon>
        <taxon>Planctomycetales</taxon>
        <taxon>Planctomycetaceae</taxon>
        <taxon>Alienimonas</taxon>
    </lineage>
</organism>
<dbReference type="SUPFAM" id="SSF53901">
    <property type="entry name" value="Thiolase-like"/>
    <property type="match status" value="1"/>
</dbReference>
<feature type="domain" description="Chalcone/stilbene synthase N-terminal" evidence="5">
    <location>
        <begin position="82"/>
        <end position="220"/>
    </location>
</feature>
<keyword evidence="7" id="KW-0012">Acyltransferase</keyword>
<keyword evidence="2 7" id="KW-0808">Transferase</keyword>
<dbReference type="PIRSF" id="PIRSF000451">
    <property type="entry name" value="PKS_III"/>
    <property type="match status" value="1"/>
</dbReference>
<dbReference type="PANTHER" id="PTHR11877:SF46">
    <property type="entry name" value="TYPE III POLYKETIDE SYNTHASE A"/>
    <property type="match status" value="1"/>
</dbReference>